<protein>
    <recommendedName>
        <fullName evidence="3">DDE Tnp4 domain-containing protein</fullName>
    </recommendedName>
</protein>
<keyword evidence="2" id="KW-1185">Reference proteome</keyword>
<feature type="non-terminal residue" evidence="1">
    <location>
        <position position="67"/>
    </location>
</feature>
<dbReference type="Proteomes" id="UP001194468">
    <property type="component" value="Unassembled WGS sequence"/>
</dbReference>
<evidence type="ECO:0000313" key="1">
    <source>
        <dbReference type="EMBL" id="KAF8432015.1"/>
    </source>
</evidence>
<dbReference type="EMBL" id="WHUW01000044">
    <property type="protein sequence ID" value="KAF8432015.1"/>
    <property type="molecule type" value="Genomic_DNA"/>
</dbReference>
<dbReference type="AlphaFoldDB" id="A0AAD4BJ62"/>
<organism evidence="1 2">
    <name type="scientific">Boletus edulis BED1</name>
    <dbReference type="NCBI Taxonomy" id="1328754"/>
    <lineage>
        <taxon>Eukaryota</taxon>
        <taxon>Fungi</taxon>
        <taxon>Dikarya</taxon>
        <taxon>Basidiomycota</taxon>
        <taxon>Agaricomycotina</taxon>
        <taxon>Agaricomycetes</taxon>
        <taxon>Agaricomycetidae</taxon>
        <taxon>Boletales</taxon>
        <taxon>Boletineae</taxon>
        <taxon>Boletaceae</taxon>
        <taxon>Boletoideae</taxon>
        <taxon>Boletus</taxon>
    </lineage>
</organism>
<comment type="caution">
    <text evidence="1">The sequence shown here is derived from an EMBL/GenBank/DDBJ whole genome shotgun (WGS) entry which is preliminary data.</text>
</comment>
<gene>
    <name evidence="1" type="ORF">L210DRAFT_3325453</name>
</gene>
<name>A0AAD4BJ62_BOLED</name>
<reference evidence="1" key="2">
    <citation type="journal article" date="2020" name="Nat. Commun.">
        <title>Large-scale genome sequencing of mycorrhizal fungi provides insights into the early evolution of symbiotic traits.</title>
        <authorList>
            <person name="Miyauchi S."/>
            <person name="Kiss E."/>
            <person name="Kuo A."/>
            <person name="Drula E."/>
            <person name="Kohler A."/>
            <person name="Sanchez-Garcia M."/>
            <person name="Morin E."/>
            <person name="Andreopoulos B."/>
            <person name="Barry K.W."/>
            <person name="Bonito G."/>
            <person name="Buee M."/>
            <person name="Carver A."/>
            <person name="Chen C."/>
            <person name="Cichocki N."/>
            <person name="Clum A."/>
            <person name="Culley D."/>
            <person name="Crous P.W."/>
            <person name="Fauchery L."/>
            <person name="Girlanda M."/>
            <person name="Hayes R.D."/>
            <person name="Keri Z."/>
            <person name="LaButti K."/>
            <person name="Lipzen A."/>
            <person name="Lombard V."/>
            <person name="Magnuson J."/>
            <person name="Maillard F."/>
            <person name="Murat C."/>
            <person name="Nolan M."/>
            <person name="Ohm R.A."/>
            <person name="Pangilinan J."/>
            <person name="Pereira M.F."/>
            <person name="Perotto S."/>
            <person name="Peter M."/>
            <person name="Pfister S."/>
            <person name="Riley R."/>
            <person name="Sitrit Y."/>
            <person name="Stielow J.B."/>
            <person name="Szollosi G."/>
            <person name="Zifcakova L."/>
            <person name="Stursova M."/>
            <person name="Spatafora J.W."/>
            <person name="Tedersoo L."/>
            <person name="Vaario L.M."/>
            <person name="Yamada A."/>
            <person name="Yan M."/>
            <person name="Wang P."/>
            <person name="Xu J."/>
            <person name="Bruns T."/>
            <person name="Baldrian P."/>
            <person name="Vilgalys R."/>
            <person name="Dunand C."/>
            <person name="Henrissat B."/>
            <person name="Grigoriev I.V."/>
            <person name="Hibbett D."/>
            <person name="Nagy L.G."/>
            <person name="Martin F.M."/>
        </authorList>
    </citation>
    <scope>NUCLEOTIDE SEQUENCE</scope>
    <source>
        <strain evidence="1">BED1</strain>
    </source>
</reference>
<reference evidence="1" key="1">
    <citation type="submission" date="2019-10" db="EMBL/GenBank/DDBJ databases">
        <authorList>
            <consortium name="DOE Joint Genome Institute"/>
            <person name="Kuo A."/>
            <person name="Miyauchi S."/>
            <person name="Kiss E."/>
            <person name="Drula E."/>
            <person name="Kohler A."/>
            <person name="Sanchez-Garcia M."/>
            <person name="Andreopoulos B."/>
            <person name="Barry K.W."/>
            <person name="Bonito G."/>
            <person name="Buee M."/>
            <person name="Carver A."/>
            <person name="Chen C."/>
            <person name="Cichocki N."/>
            <person name="Clum A."/>
            <person name="Culley D."/>
            <person name="Crous P.W."/>
            <person name="Fauchery L."/>
            <person name="Girlanda M."/>
            <person name="Hayes R."/>
            <person name="Keri Z."/>
            <person name="LaButti K."/>
            <person name="Lipzen A."/>
            <person name="Lombard V."/>
            <person name="Magnuson J."/>
            <person name="Maillard F."/>
            <person name="Morin E."/>
            <person name="Murat C."/>
            <person name="Nolan M."/>
            <person name="Ohm R."/>
            <person name="Pangilinan J."/>
            <person name="Pereira M."/>
            <person name="Perotto S."/>
            <person name="Peter M."/>
            <person name="Riley R."/>
            <person name="Sitrit Y."/>
            <person name="Stielow B."/>
            <person name="Szollosi G."/>
            <person name="Zifcakova L."/>
            <person name="Stursova M."/>
            <person name="Spatafora J.W."/>
            <person name="Tedersoo L."/>
            <person name="Vaario L.-M."/>
            <person name="Yamada A."/>
            <person name="Yan M."/>
            <person name="Wang P."/>
            <person name="Xu J."/>
            <person name="Bruns T."/>
            <person name="Baldrian P."/>
            <person name="Vilgalys R."/>
            <person name="Henrissat B."/>
            <person name="Grigoriev I.V."/>
            <person name="Hibbett D."/>
            <person name="Nagy L.G."/>
            <person name="Martin F.M."/>
        </authorList>
    </citation>
    <scope>NUCLEOTIDE SEQUENCE</scope>
    <source>
        <strain evidence="1">BED1</strain>
    </source>
</reference>
<feature type="non-terminal residue" evidence="1">
    <location>
        <position position="1"/>
    </location>
</feature>
<sequence length="67" mass="7593">VLFAFSLPTIHQKYVQLPCMGDPMPNAIIEDPHFWPYFEDAIGAIDGTHIPCTPSAEECEMTQNRKE</sequence>
<accession>A0AAD4BJ62</accession>
<evidence type="ECO:0000313" key="2">
    <source>
        <dbReference type="Proteomes" id="UP001194468"/>
    </source>
</evidence>
<proteinExistence type="predicted"/>
<evidence type="ECO:0008006" key="3">
    <source>
        <dbReference type="Google" id="ProtNLM"/>
    </source>
</evidence>